<dbReference type="Proteomes" id="UP000828390">
    <property type="component" value="Unassembled WGS sequence"/>
</dbReference>
<dbReference type="EMBL" id="JAIWYP010000029">
    <property type="protein sequence ID" value="KAH3691853.1"/>
    <property type="molecule type" value="Genomic_DNA"/>
</dbReference>
<proteinExistence type="predicted"/>
<gene>
    <name evidence="1" type="ORF">DPMN_191031</name>
</gene>
<reference evidence="1" key="2">
    <citation type="submission" date="2020-11" db="EMBL/GenBank/DDBJ databases">
        <authorList>
            <person name="McCartney M.A."/>
            <person name="Auch B."/>
            <person name="Kono T."/>
            <person name="Mallez S."/>
            <person name="Becker A."/>
            <person name="Gohl D.M."/>
            <person name="Silverstein K.A.T."/>
            <person name="Koren S."/>
            <person name="Bechman K.B."/>
            <person name="Herman A."/>
            <person name="Abrahante J.E."/>
            <person name="Garbe J."/>
        </authorList>
    </citation>
    <scope>NUCLEOTIDE SEQUENCE</scope>
    <source>
        <strain evidence="1">Duluth1</strain>
        <tissue evidence="1">Whole animal</tissue>
    </source>
</reference>
<comment type="caution">
    <text evidence="1">The sequence shown here is derived from an EMBL/GenBank/DDBJ whole genome shotgun (WGS) entry which is preliminary data.</text>
</comment>
<dbReference type="AlphaFoldDB" id="A0A9D3Y4M5"/>
<keyword evidence="2" id="KW-1185">Reference proteome</keyword>
<name>A0A9D3Y4M5_DREPO</name>
<evidence type="ECO:0000313" key="2">
    <source>
        <dbReference type="Proteomes" id="UP000828390"/>
    </source>
</evidence>
<reference evidence="1" key="1">
    <citation type="journal article" date="2019" name="bioRxiv">
        <title>The Genome of the Zebra Mussel, Dreissena polymorpha: A Resource for Invasive Species Research.</title>
        <authorList>
            <person name="McCartney M.A."/>
            <person name="Auch B."/>
            <person name="Kono T."/>
            <person name="Mallez S."/>
            <person name="Zhang Y."/>
            <person name="Obille A."/>
            <person name="Becker A."/>
            <person name="Abrahante J.E."/>
            <person name="Garbe J."/>
            <person name="Badalamenti J.P."/>
            <person name="Herman A."/>
            <person name="Mangelson H."/>
            <person name="Liachko I."/>
            <person name="Sullivan S."/>
            <person name="Sone E.D."/>
            <person name="Koren S."/>
            <person name="Silverstein K.A.T."/>
            <person name="Beckman K.B."/>
            <person name="Gohl D.M."/>
        </authorList>
    </citation>
    <scope>NUCLEOTIDE SEQUENCE</scope>
    <source>
        <strain evidence="1">Duluth1</strain>
        <tissue evidence="1">Whole animal</tissue>
    </source>
</reference>
<organism evidence="1 2">
    <name type="scientific">Dreissena polymorpha</name>
    <name type="common">Zebra mussel</name>
    <name type="synonym">Mytilus polymorpha</name>
    <dbReference type="NCBI Taxonomy" id="45954"/>
    <lineage>
        <taxon>Eukaryota</taxon>
        <taxon>Metazoa</taxon>
        <taxon>Spiralia</taxon>
        <taxon>Lophotrochozoa</taxon>
        <taxon>Mollusca</taxon>
        <taxon>Bivalvia</taxon>
        <taxon>Autobranchia</taxon>
        <taxon>Heteroconchia</taxon>
        <taxon>Euheterodonta</taxon>
        <taxon>Imparidentia</taxon>
        <taxon>Neoheterodontei</taxon>
        <taxon>Myida</taxon>
        <taxon>Dreissenoidea</taxon>
        <taxon>Dreissenidae</taxon>
        <taxon>Dreissena</taxon>
    </lineage>
</organism>
<sequence>MLQGPSAPSPGIRIDRIGPVYSGKYNSVHRRTAGFFKGEHRTTRSASDMITSPG</sequence>
<accession>A0A9D3Y4M5</accession>
<evidence type="ECO:0000313" key="1">
    <source>
        <dbReference type="EMBL" id="KAH3691853.1"/>
    </source>
</evidence>
<protein>
    <submittedName>
        <fullName evidence="1">Uncharacterized protein</fullName>
    </submittedName>
</protein>